<organism evidence="1">
    <name type="scientific">marine sediment metagenome</name>
    <dbReference type="NCBI Taxonomy" id="412755"/>
    <lineage>
        <taxon>unclassified sequences</taxon>
        <taxon>metagenomes</taxon>
        <taxon>ecological metagenomes</taxon>
    </lineage>
</organism>
<sequence>MPIVYRVTGPNETQLALRRGLRPQPIPRATKFATGVRRGIHFFTTLDEAREVAQSISEDVPSTTFTVITLDLPTLATSVPDLNWNIPPEDPVTAMVYPQSVPAEDIQIVTSYKDGEEI</sequence>
<reference evidence="1" key="1">
    <citation type="journal article" date="2015" name="Nature">
        <title>Complex archaea that bridge the gap between prokaryotes and eukaryotes.</title>
        <authorList>
            <person name="Spang A."/>
            <person name="Saw J.H."/>
            <person name="Jorgensen S.L."/>
            <person name="Zaremba-Niedzwiedzka K."/>
            <person name="Martijn J."/>
            <person name="Lind A.E."/>
            <person name="van Eijk R."/>
            <person name="Schleper C."/>
            <person name="Guy L."/>
            <person name="Ettema T.J."/>
        </authorList>
    </citation>
    <scope>NUCLEOTIDE SEQUENCE</scope>
</reference>
<proteinExistence type="predicted"/>
<evidence type="ECO:0000313" key="1">
    <source>
        <dbReference type="EMBL" id="KKN29828.1"/>
    </source>
</evidence>
<accession>A0A0F9SKS6</accession>
<gene>
    <name evidence="1" type="ORF">LCGC14_0839960</name>
</gene>
<protein>
    <submittedName>
        <fullName evidence="1">Uncharacterized protein</fullName>
    </submittedName>
</protein>
<comment type="caution">
    <text evidence="1">The sequence shown here is derived from an EMBL/GenBank/DDBJ whole genome shotgun (WGS) entry which is preliminary data.</text>
</comment>
<dbReference type="AlphaFoldDB" id="A0A0F9SKS6"/>
<dbReference type="EMBL" id="LAZR01002454">
    <property type="protein sequence ID" value="KKN29828.1"/>
    <property type="molecule type" value="Genomic_DNA"/>
</dbReference>
<name>A0A0F9SKS6_9ZZZZ</name>